<name>S9VWL5_9TRYP</name>
<dbReference type="PROSITE" id="PS00107">
    <property type="entry name" value="PROTEIN_KINASE_ATP"/>
    <property type="match status" value="1"/>
</dbReference>
<dbReference type="Gene3D" id="1.10.510.10">
    <property type="entry name" value="Transferase(Phosphotransferase) domain 1"/>
    <property type="match status" value="1"/>
</dbReference>
<evidence type="ECO:0000256" key="2">
    <source>
        <dbReference type="ARBA" id="ARBA00022679"/>
    </source>
</evidence>
<keyword evidence="2" id="KW-0808">Transferase</keyword>
<keyword evidence="10" id="KW-1185">Reference proteome</keyword>
<keyword evidence="5 6" id="KW-0067">ATP-binding</keyword>
<dbReference type="CDD" id="cd07834">
    <property type="entry name" value="STKc_MAPK"/>
    <property type="match status" value="1"/>
</dbReference>
<evidence type="ECO:0000313" key="9">
    <source>
        <dbReference type="EMBL" id="EPY27960.1"/>
    </source>
</evidence>
<evidence type="ECO:0000313" key="10">
    <source>
        <dbReference type="Proteomes" id="UP000015354"/>
    </source>
</evidence>
<dbReference type="Proteomes" id="UP000015354">
    <property type="component" value="Unassembled WGS sequence"/>
</dbReference>
<dbReference type="PROSITE" id="PS00108">
    <property type="entry name" value="PROTEIN_KINASE_ST"/>
    <property type="match status" value="1"/>
</dbReference>
<dbReference type="EMBL" id="ATMH01005377">
    <property type="protein sequence ID" value="EPY27960.1"/>
    <property type="molecule type" value="Genomic_DNA"/>
</dbReference>
<dbReference type="Gene3D" id="3.30.200.20">
    <property type="entry name" value="Phosphorylase Kinase, domain 1"/>
    <property type="match status" value="1"/>
</dbReference>
<evidence type="ECO:0000256" key="3">
    <source>
        <dbReference type="ARBA" id="ARBA00022741"/>
    </source>
</evidence>
<keyword evidence="1 7" id="KW-0723">Serine/threonine-protein kinase</keyword>
<gene>
    <name evidence="9" type="ORF">STCU_05377</name>
</gene>
<dbReference type="GO" id="GO:0004674">
    <property type="term" value="F:protein serine/threonine kinase activity"/>
    <property type="evidence" value="ECO:0007669"/>
    <property type="project" value="UniProtKB-KW"/>
</dbReference>
<evidence type="ECO:0000256" key="7">
    <source>
        <dbReference type="RuleBase" id="RU000304"/>
    </source>
</evidence>
<dbReference type="InterPro" id="IPR050117">
    <property type="entry name" value="MAPK"/>
</dbReference>
<evidence type="ECO:0000256" key="1">
    <source>
        <dbReference type="ARBA" id="ARBA00022527"/>
    </source>
</evidence>
<dbReference type="InterPro" id="IPR008271">
    <property type="entry name" value="Ser/Thr_kinase_AS"/>
</dbReference>
<comment type="similarity">
    <text evidence="7">Belongs to the protein kinase superfamily.</text>
</comment>
<protein>
    <submittedName>
        <fullName evidence="9">Extracellular signal-regulated kinase 1/2</fullName>
    </submittedName>
</protein>
<dbReference type="PROSITE" id="PS50011">
    <property type="entry name" value="PROTEIN_KINASE_DOM"/>
    <property type="match status" value="1"/>
</dbReference>
<dbReference type="SMART" id="SM00220">
    <property type="entry name" value="S_TKc"/>
    <property type="match status" value="1"/>
</dbReference>
<proteinExistence type="inferred from homology"/>
<dbReference type="InterPro" id="IPR017441">
    <property type="entry name" value="Protein_kinase_ATP_BS"/>
</dbReference>
<comment type="caution">
    <text evidence="9">The sequence shown here is derived from an EMBL/GenBank/DDBJ whole genome shotgun (WGS) entry which is preliminary data.</text>
</comment>
<dbReference type="Pfam" id="PF00069">
    <property type="entry name" value="Pkinase"/>
    <property type="match status" value="1"/>
</dbReference>
<evidence type="ECO:0000256" key="5">
    <source>
        <dbReference type="ARBA" id="ARBA00022840"/>
    </source>
</evidence>
<evidence type="ECO:0000256" key="6">
    <source>
        <dbReference type="PROSITE-ProRule" id="PRU10141"/>
    </source>
</evidence>
<dbReference type="FunFam" id="3.30.200.20:FF:000046">
    <property type="entry name" value="Mitogen-activated protein kinase"/>
    <property type="match status" value="1"/>
</dbReference>
<feature type="binding site" evidence="6">
    <location>
        <position position="61"/>
    </location>
    <ligand>
        <name>ATP</name>
        <dbReference type="ChEBI" id="CHEBI:30616"/>
    </ligand>
</feature>
<dbReference type="OrthoDB" id="192887at2759"/>
<organism evidence="9 10">
    <name type="scientific">Strigomonas culicis</name>
    <dbReference type="NCBI Taxonomy" id="28005"/>
    <lineage>
        <taxon>Eukaryota</taxon>
        <taxon>Discoba</taxon>
        <taxon>Euglenozoa</taxon>
        <taxon>Kinetoplastea</taxon>
        <taxon>Metakinetoplastina</taxon>
        <taxon>Trypanosomatida</taxon>
        <taxon>Trypanosomatidae</taxon>
        <taxon>Strigomonadinae</taxon>
        <taxon>Strigomonas</taxon>
    </lineage>
</organism>
<keyword evidence="3 6" id="KW-0547">Nucleotide-binding</keyword>
<evidence type="ECO:0000259" key="8">
    <source>
        <dbReference type="PROSITE" id="PS50011"/>
    </source>
</evidence>
<feature type="domain" description="Protein kinase" evidence="8">
    <location>
        <begin position="31"/>
        <end position="348"/>
    </location>
</feature>
<dbReference type="InterPro" id="IPR011009">
    <property type="entry name" value="Kinase-like_dom_sf"/>
</dbReference>
<dbReference type="FunFam" id="1.10.510.10:FF:000624">
    <property type="entry name" value="Mitogen-activated protein kinase"/>
    <property type="match status" value="1"/>
</dbReference>
<dbReference type="InterPro" id="IPR000719">
    <property type="entry name" value="Prot_kinase_dom"/>
</dbReference>
<keyword evidence="4 9" id="KW-0418">Kinase</keyword>
<dbReference type="SUPFAM" id="SSF56112">
    <property type="entry name" value="Protein kinase-like (PK-like)"/>
    <property type="match status" value="1"/>
</dbReference>
<reference evidence="9 10" key="1">
    <citation type="journal article" date="2013" name="PLoS ONE">
        <title>Predicting the Proteins of Angomonas deanei, Strigomonas culicis and Their Respective Endosymbionts Reveals New Aspects of the Trypanosomatidae Family.</title>
        <authorList>
            <person name="Motta M.C."/>
            <person name="Martins A.C."/>
            <person name="de Souza S.S."/>
            <person name="Catta-Preta C.M."/>
            <person name="Silva R."/>
            <person name="Klein C.C."/>
            <person name="de Almeida L.G."/>
            <person name="de Lima Cunha O."/>
            <person name="Ciapina L.P."/>
            <person name="Brocchi M."/>
            <person name="Colabardini A.C."/>
            <person name="de Araujo Lima B."/>
            <person name="Machado C.R."/>
            <person name="de Almeida Soares C.M."/>
            <person name="Probst C.M."/>
            <person name="de Menezes C.B."/>
            <person name="Thompson C.E."/>
            <person name="Bartholomeu D.C."/>
            <person name="Gradia D.F."/>
            <person name="Pavoni D.P."/>
            <person name="Grisard E.C."/>
            <person name="Fantinatti-Garboggini F."/>
            <person name="Marchini F.K."/>
            <person name="Rodrigues-Luiz G.F."/>
            <person name="Wagner G."/>
            <person name="Goldman G.H."/>
            <person name="Fietto J.L."/>
            <person name="Elias M.C."/>
            <person name="Goldman M.H."/>
            <person name="Sagot M.F."/>
            <person name="Pereira M."/>
            <person name="Stoco P.H."/>
            <person name="de Mendonca-Neto R.P."/>
            <person name="Teixeira S.M."/>
            <person name="Maciel T.E."/>
            <person name="de Oliveira Mendes T.A."/>
            <person name="Urmenyi T.P."/>
            <person name="de Souza W."/>
            <person name="Schenkman S."/>
            <person name="de Vasconcelos A.T."/>
        </authorList>
    </citation>
    <scope>NUCLEOTIDE SEQUENCE [LARGE SCALE GENOMIC DNA]</scope>
</reference>
<accession>S9VWL5</accession>
<sequence length="398" mass="45361">MMLTKVEGPNALGNKVFTFAGQYALEVPQRYDVRDFIGRGAYGVVCSAVDTDTEDLVAIKKISRLLEDPVDAKRVLREVKLLGFLDHPNILRLTDLGRPPNPESFNDLYVFTELMETDMQEMLRSTKTRLKAGHCQYFGLQLLCALQYLHSAHVVHRDLKPANLLTDADCNLKLCDFGLARGMDTEMTNYVVTRWYRPPELLLVCGRYGAGVDLWGAACLTVEMVTGKVLFPGKDYIHQLNLIVQLLGVPEVRRDLPMCTSKEAIAYLASLPKTGAQTLEAYVPELRHRFDEDSFFDSFDEPLEDEAPIPRRSHADYYSMFEDFVLGMLQYSPDRRTSAKDSIAHPWLLDVRGPLKEVEGCEAGKTFHWDKDSERLTTEELRQLFLDEINDFHKRKGK</sequence>
<dbReference type="PANTHER" id="PTHR24055">
    <property type="entry name" value="MITOGEN-ACTIVATED PROTEIN KINASE"/>
    <property type="match status" value="1"/>
</dbReference>
<dbReference type="AlphaFoldDB" id="S9VWL5"/>
<evidence type="ECO:0000256" key="4">
    <source>
        <dbReference type="ARBA" id="ARBA00022777"/>
    </source>
</evidence>
<dbReference type="GO" id="GO:0005524">
    <property type="term" value="F:ATP binding"/>
    <property type="evidence" value="ECO:0007669"/>
    <property type="project" value="UniProtKB-UniRule"/>
</dbReference>